<feature type="transmembrane region" description="Helical" evidence="1">
    <location>
        <begin position="67"/>
        <end position="90"/>
    </location>
</feature>
<name>A0A369MLE1_EGGLN</name>
<sequence>MKEQLKDMARPYAMLFLIALAVAIVGRIGLAVMDLTGTLSYDYISAADVPILDVVCSILTGSALVAFMYAASLAMVVSTAGVALHGLLFARRSEGAGRPATAFLWGWATALAAIVCLLITASGILSAVQVASMSSKLPSLPMLVLALVGFAAFLGTLLGAASMTVCACLARARDEKRAGWNLVLAAFVCGLVVMVLTVGTFSAVNSASIQLGTVGAWFAADVVVNLAIMFGMGALVKKGRA</sequence>
<feature type="transmembrane region" description="Helical" evidence="1">
    <location>
        <begin position="12"/>
        <end position="33"/>
    </location>
</feature>
<proteinExistence type="predicted"/>
<comment type="caution">
    <text evidence="2">The sequence shown here is derived from an EMBL/GenBank/DDBJ whole genome shotgun (WGS) entry which is preliminary data.</text>
</comment>
<reference evidence="2 3" key="1">
    <citation type="journal article" date="2018" name="Elife">
        <title>Discovery and characterization of a prevalent human gut bacterial enzyme sufficient for the inactivation of a family of plant toxins.</title>
        <authorList>
            <person name="Koppel N."/>
            <person name="Bisanz J.E."/>
            <person name="Pandelia M.E."/>
            <person name="Turnbaugh P.J."/>
            <person name="Balskus E.P."/>
        </authorList>
    </citation>
    <scope>NUCLEOTIDE SEQUENCE [LARGE SCALE GENOMIC DNA]</scope>
    <source>
        <strain evidence="2 3">W1 BHI 6</strain>
    </source>
</reference>
<protein>
    <submittedName>
        <fullName evidence="2">Uncharacterized protein</fullName>
    </submittedName>
</protein>
<keyword evidence="1" id="KW-0472">Membrane</keyword>
<keyword evidence="1" id="KW-0812">Transmembrane</keyword>
<evidence type="ECO:0000313" key="2">
    <source>
        <dbReference type="EMBL" id="RDB73504.1"/>
    </source>
</evidence>
<evidence type="ECO:0000256" key="1">
    <source>
        <dbReference type="SAM" id="Phobius"/>
    </source>
</evidence>
<dbReference type="Proteomes" id="UP000253970">
    <property type="component" value="Unassembled WGS sequence"/>
</dbReference>
<evidence type="ECO:0000313" key="3">
    <source>
        <dbReference type="Proteomes" id="UP000253970"/>
    </source>
</evidence>
<gene>
    <name evidence="2" type="ORF">C1875_01235</name>
</gene>
<keyword evidence="1" id="KW-1133">Transmembrane helix</keyword>
<dbReference type="AlphaFoldDB" id="A0A369MLE1"/>
<accession>A0A369MLE1</accession>
<organism evidence="2 3">
    <name type="scientific">Eggerthella lenta</name>
    <name type="common">Eubacterium lentum</name>
    <dbReference type="NCBI Taxonomy" id="84112"/>
    <lineage>
        <taxon>Bacteria</taxon>
        <taxon>Bacillati</taxon>
        <taxon>Actinomycetota</taxon>
        <taxon>Coriobacteriia</taxon>
        <taxon>Eggerthellales</taxon>
        <taxon>Eggerthellaceae</taxon>
        <taxon>Eggerthella</taxon>
    </lineage>
</organism>
<feature type="transmembrane region" description="Helical" evidence="1">
    <location>
        <begin position="102"/>
        <end position="128"/>
    </location>
</feature>
<feature type="transmembrane region" description="Helical" evidence="1">
    <location>
        <begin position="182"/>
        <end position="204"/>
    </location>
</feature>
<feature type="transmembrane region" description="Helical" evidence="1">
    <location>
        <begin position="140"/>
        <end position="170"/>
    </location>
</feature>
<dbReference type="RefSeq" id="WP_114532481.1">
    <property type="nucleotide sequence ID" value="NZ_JAQDVM010000002.1"/>
</dbReference>
<feature type="transmembrane region" description="Helical" evidence="1">
    <location>
        <begin position="216"/>
        <end position="236"/>
    </location>
</feature>
<dbReference type="EMBL" id="PPTU01000001">
    <property type="protein sequence ID" value="RDB73504.1"/>
    <property type="molecule type" value="Genomic_DNA"/>
</dbReference>